<gene>
    <name evidence="1" type="ORF">COMA2_150081</name>
</gene>
<sequence>MIALEADNWTLMPITATAEPGINSGVTKTRSSRIASLAITDRLTDLRFRDQNSSKNMFLYFWRAMNENENFGDRLPSLCHWLR</sequence>
<organism evidence="1 2">
    <name type="scientific">Candidatus Nitrospira nitrificans</name>
    <dbReference type="NCBI Taxonomy" id="1742973"/>
    <lineage>
        <taxon>Bacteria</taxon>
        <taxon>Pseudomonadati</taxon>
        <taxon>Nitrospirota</taxon>
        <taxon>Nitrospiria</taxon>
        <taxon>Nitrospirales</taxon>
        <taxon>Nitrospiraceae</taxon>
        <taxon>Nitrospira</taxon>
    </lineage>
</organism>
<accession>A0A0S4LBS7</accession>
<evidence type="ECO:0000313" key="1">
    <source>
        <dbReference type="EMBL" id="CUS34064.1"/>
    </source>
</evidence>
<keyword evidence="2" id="KW-1185">Reference proteome</keyword>
<dbReference type="AlphaFoldDB" id="A0A0S4LBS7"/>
<dbReference type="EMBL" id="CZPZ01000007">
    <property type="protein sequence ID" value="CUS34064.1"/>
    <property type="molecule type" value="Genomic_DNA"/>
</dbReference>
<proteinExistence type="predicted"/>
<evidence type="ECO:0000313" key="2">
    <source>
        <dbReference type="Proteomes" id="UP000198736"/>
    </source>
</evidence>
<reference evidence="2" key="1">
    <citation type="submission" date="2015-10" db="EMBL/GenBank/DDBJ databases">
        <authorList>
            <person name="Luecker S."/>
            <person name="Luecker S."/>
        </authorList>
    </citation>
    <scope>NUCLEOTIDE SEQUENCE [LARGE SCALE GENOMIC DNA]</scope>
</reference>
<dbReference type="Proteomes" id="UP000198736">
    <property type="component" value="Unassembled WGS sequence"/>
</dbReference>
<protein>
    <submittedName>
        <fullName evidence="1">Uncharacterized protein</fullName>
    </submittedName>
</protein>
<dbReference type="STRING" id="1742973.COMA2_150081"/>
<name>A0A0S4LBS7_9BACT</name>